<sequence length="162" mass="17774">MSTDLRAALNHAVADELTSALATVVNCVNQLSEEQVWWRPPEGMNAVGNLLVHLAGNVKQVIVDNLTGVPDTRNRPAEFATRDPVPKAELLRALTDVVTRAKAAFAGASDERLAQVVRVNKNEWTGLQAALRSTAHFRGHTQEIIHMTRELLGDKYQFSGPK</sequence>
<protein>
    <recommendedName>
        <fullName evidence="3">DinB-like domain-containing protein</fullName>
    </recommendedName>
</protein>
<dbReference type="Pfam" id="PF07609">
    <property type="entry name" value="DUF1572"/>
    <property type="match status" value="1"/>
</dbReference>
<dbReference type="Gene3D" id="1.20.120.450">
    <property type="entry name" value="dinb family like domain"/>
    <property type="match status" value="1"/>
</dbReference>
<evidence type="ECO:0000313" key="2">
    <source>
        <dbReference type="Proteomes" id="UP000503447"/>
    </source>
</evidence>
<reference evidence="2" key="1">
    <citation type="submission" date="2020-05" db="EMBL/GenBank/DDBJ databases">
        <title>Frigoriglobus tundricola gen. nov., sp. nov., a psychrotolerant cellulolytic planctomycete of the family Gemmataceae with two divergent copies of 16S rRNA gene.</title>
        <authorList>
            <person name="Kulichevskaya I.S."/>
            <person name="Ivanova A.A."/>
            <person name="Naumoff D.G."/>
            <person name="Beletsky A.V."/>
            <person name="Rijpstra W.I.C."/>
            <person name="Sinninghe Damste J.S."/>
            <person name="Mardanov A.V."/>
            <person name="Ravin N.V."/>
            <person name="Dedysh S.N."/>
        </authorList>
    </citation>
    <scope>NUCLEOTIDE SEQUENCE [LARGE SCALE GENOMIC DNA]</scope>
    <source>
        <strain evidence="2">PL17</strain>
    </source>
</reference>
<dbReference type="KEGG" id="ftj:FTUN_6443"/>
<dbReference type="Proteomes" id="UP000503447">
    <property type="component" value="Chromosome"/>
</dbReference>
<gene>
    <name evidence="1" type="ORF">FTUN_6443</name>
</gene>
<dbReference type="SUPFAM" id="SSF109854">
    <property type="entry name" value="DinB/YfiT-like putative metalloenzymes"/>
    <property type="match status" value="1"/>
</dbReference>
<proteinExistence type="predicted"/>
<dbReference type="AlphaFoldDB" id="A0A6M5YYA6"/>
<keyword evidence="2" id="KW-1185">Reference proteome</keyword>
<dbReference type="RefSeq" id="WP_171473929.1">
    <property type="nucleotide sequence ID" value="NZ_CP053452.2"/>
</dbReference>
<evidence type="ECO:0008006" key="3">
    <source>
        <dbReference type="Google" id="ProtNLM"/>
    </source>
</evidence>
<evidence type="ECO:0000313" key="1">
    <source>
        <dbReference type="EMBL" id="QJW98848.1"/>
    </source>
</evidence>
<dbReference type="EMBL" id="CP053452">
    <property type="protein sequence ID" value="QJW98848.1"/>
    <property type="molecule type" value="Genomic_DNA"/>
</dbReference>
<accession>A0A6M5YYA6</accession>
<dbReference type="InterPro" id="IPR011466">
    <property type="entry name" value="DUF1572"/>
</dbReference>
<dbReference type="InterPro" id="IPR034660">
    <property type="entry name" value="DinB/YfiT-like"/>
</dbReference>
<name>A0A6M5YYA6_9BACT</name>
<organism evidence="1 2">
    <name type="scientific">Frigoriglobus tundricola</name>
    <dbReference type="NCBI Taxonomy" id="2774151"/>
    <lineage>
        <taxon>Bacteria</taxon>
        <taxon>Pseudomonadati</taxon>
        <taxon>Planctomycetota</taxon>
        <taxon>Planctomycetia</taxon>
        <taxon>Gemmatales</taxon>
        <taxon>Gemmataceae</taxon>
        <taxon>Frigoriglobus</taxon>
    </lineage>
</organism>